<keyword evidence="3" id="KW-1185">Reference proteome</keyword>
<keyword evidence="1" id="KW-1133">Transmembrane helix</keyword>
<name>A0ABW8KKA9_9GAMM</name>
<keyword evidence="1" id="KW-0472">Membrane</keyword>
<proteinExistence type="predicted"/>
<evidence type="ECO:0000313" key="2">
    <source>
        <dbReference type="EMBL" id="MFK2931542.1"/>
    </source>
</evidence>
<dbReference type="Proteomes" id="UP001620397">
    <property type="component" value="Unassembled WGS sequence"/>
</dbReference>
<evidence type="ECO:0000256" key="1">
    <source>
        <dbReference type="SAM" id="Phobius"/>
    </source>
</evidence>
<feature type="transmembrane region" description="Helical" evidence="1">
    <location>
        <begin position="61"/>
        <end position="86"/>
    </location>
</feature>
<keyword evidence="1" id="KW-0812">Transmembrane</keyword>
<evidence type="ECO:0000313" key="3">
    <source>
        <dbReference type="Proteomes" id="UP001620397"/>
    </source>
</evidence>
<accession>A0ABW8KKA9</accession>
<dbReference type="EMBL" id="JADIKL010000006">
    <property type="protein sequence ID" value="MFK2931542.1"/>
    <property type="molecule type" value="Genomic_DNA"/>
</dbReference>
<comment type="caution">
    <text evidence="2">The sequence shown here is derived from an EMBL/GenBank/DDBJ whole genome shotgun (WGS) entry which is preliminary data.</text>
</comment>
<gene>
    <name evidence="2" type="ORF">ISP14_12160</name>
</gene>
<sequence>MGLSIILIFAIIALYFALRIGTAMGRKAPALVSLVFAAGAVISAFYWLFVWKLSSYEGAGAGVAIFWVFAKTFGVVCLVAAGALLFGTSTRGNLPPDA</sequence>
<reference evidence="2 3" key="1">
    <citation type="submission" date="2020-10" db="EMBL/GenBank/DDBJ databases">
        <title>Phylogeny of dyella-like bacteria.</title>
        <authorList>
            <person name="Fu J."/>
        </authorList>
    </citation>
    <scope>NUCLEOTIDE SEQUENCE [LARGE SCALE GENOMIC DNA]</scope>
    <source>
        <strain evidence="2 3">DKC-1</strain>
    </source>
</reference>
<dbReference type="RefSeq" id="WP_404540145.1">
    <property type="nucleotide sequence ID" value="NZ_JADIKL010000006.1"/>
</dbReference>
<organism evidence="2 3">
    <name type="scientific">Dyella agri</name>
    <dbReference type="NCBI Taxonomy" id="1926869"/>
    <lineage>
        <taxon>Bacteria</taxon>
        <taxon>Pseudomonadati</taxon>
        <taxon>Pseudomonadota</taxon>
        <taxon>Gammaproteobacteria</taxon>
        <taxon>Lysobacterales</taxon>
        <taxon>Rhodanobacteraceae</taxon>
        <taxon>Dyella</taxon>
    </lineage>
</organism>
<feature type="transmembrane region" description="Helical" evidence="1">
    <location>
        <begin position="29"/>
        <end position="49"/>
    </location>
</feature>
<protein>
    <submittedName>
        <fullName evidence="2">Uncharacterized protein</fullName>
    </submittedName>
</protein>